<dbReference type="WBParaSite" id="mrna-Wban_06184">
    <property type="protein sequence ID" value="mrna-Wban_06184"/>
    <property type="gene ID" value="Wban_06184"/>
</dbReference>
<keyword evidence="2" id="KW-0732">Signal</keyword>
<feature type="chain" id="PRO_5042215000" evidence="2">
    <location>
        <begin position="18"/>
        <end position="239"/>
    </location>
</feature>
<keyword evidence="1" id="KW-0812">Transmembrane</keyword>
<name>A0AAF5PW49_WUCBA</name>
<organism evidence="3 4">
    <name type="scientific">Wuchereria bancrofti</name>
    <dbReference type="NCBI Taxonomy" id="6293"/>
    <lineage>
        <taxon>Eukaryota</taxon>
        <taxon>Metazoa</taxon>
        <taxon>Ecdysozoa</taxon>
        <taxon>Nematoda</taxon>
        <taxon>Chromadorea</taxon>
        <taxon>Rhabditida</taxon>
        <taxon>Spirurina</taxon>
        <taxon>Spiruromorpha</taxon>
        <taxon>Filarioidea</taxon>
        <taxon>Onchocercidae</taxon>
        <taxon>Wuchereria</taxon>
    </lineage>
</organism>
<protein>
    <submittedName>
        <fullName evidence="4">Uncharacterized protein</fullName>
    </submittedName>
</protein>
<keyword evidence="1" id="KW-1133">Transmembrane helix</keyword>
<evidence type="ECO:0000256" key="2">
    <source>
        <dbReference type="SAM" id="SignalP"/>
    </source>
</evidence>
<accession>A0AAF5PW49</accession>
<reference evidence="3" key="1">
    <citation type="submission" date="2015-03" db="EMBL/GenBank/DDBJ databases">
        <title>Wuchereria bancrofti Genome Sequencing Papua New Guinea Strain.</title>
        <authorList>
            <person name="Small S.T."/>
            <person name="Serre D."/>
            <person name="Zimmerman P.A."/>
        </authorList>
    </citation>
    <scope>NUCLEOTIDE SEQUENCE [LARGE SCALE GENOMIC DNA]</scope>
    <source>
        <strain evidence="3">pt0022</strain>
    </source>
</reference>
<dbReference type="Proteomes" id="UP000093561">
    <property type="component" value="Unassembled WGS sequence"/>
</dbReference>
<reference evidence="3" key="2">
    <citation type="journal article" date="2016" name="Mol. Ecol.">
        <title>Population genomics of the filarial nematode parasite Wuchereria bancrofti from mosquitoes.</title>
        <authorList>
            <person name="Small S.T."/>
            <person name="Reimer L.J."/>
            <person name="Tisch D.J."/>
            <person name="King C.L."/>
            <person name="Christensen B.M."/>
            <person name="Siba P.M."/>
            <person name="Kazura J.W."/>
            <person name="Serre D."/>
            <person name="Zimmerman P.A."/>
        </authorList>
    </citation>
    <scope>NUCLEOTIDE SEQUENCE</scope>
    <source>
        <strain evidence="3">pt0022</strain>
    </source>
</reference>
<feature type="signal peptide" evidence="2">
    <location>
        <begin position="1"/>
        <end position="17"/>
    </location>
</feature>
<keyword evidence="1" id="KW-0472">Membrane</keyword>
<evidence type="ECO:0000313" key="3">
    <source>
        <dbReference type="Proteomes" id="UP000093561"/>
    </source>
</evidence>
<feature type="transmembrane region" description="Helical" evidence="1">
    <location>
        <begin position="147"/>
        <end position="175"/>
    </location>
</feature>
<evidence type="ECO:0000313" key="4">
    <source>
        <dbReference type="WBParaSite" id="mrna-Wban_06184"/>
    </source>
</evidence>
<reference evidence="4" key="3">
    <citation type="submission" date="2024-02" db="UniProtKB">
        <authorList>
            <consortium name="WormBaseParasite"/>
        </authorList>
    </citation>
    <scope>IDENTIFICATION</scope>
    <source>
        <strain evidence="4">pt0022</strain>
    </source>
</reference>
<dbReference type="AlphaFoldDB" id="A0AAF5PW49"/>
<sequence>MHWMVASFCMLLQFDDSMNFCTIINYNDNNNMSLMWDMNDDQMKSCIQEIQNANSKEIHTVSNDRNNDITHFFYVFEKPFVSKNITCFSNNETDEIYNITIACMNFTETSAALDDTKEYYIWNSSMTSYANYTSTTMKPLPEKWIRIVRVGLASFSVFLAIIIVCVILFLFVVLLKCIQRLLLVRRMPTSQYSIIKHIITDEAIEDVTQESSCHNSAVYYRQKISASKLLHLKDIRFGI</sequence>
<proteinExistence type="predicted"/>
<evidence type="ECO:0000256" key="1">
    <source>
        <dbReference type="SAM" id="Phobius"/>
    </source>
</evidence>